<dbReference type="EC" id="3.1.1.17" evidence="7"/>
<evidence type="ECO:0000256" key="2">
    <source>
        <dbReference type="ARBA" id="ARBA00001913"/>
    </source>
</evidence>
<dbReference type="Proteomes" id="UP000198287">
    <property type="component" value="Unassembled WGS sequence"/>
</dbReference>
<evidence type="ECO:0000256" key="14">
    <source>
        <dbReference type="PIRSR" id="PIRSR605511-1"/>
    </source>
</evidence>
<evidence type="ECO:0000256" key="3">
    <source>
        <dbReference type="ARBA" id="ARBA00001936"/>
    </source>
</evidence>
<proteinExistence type="inferred from homology"/>
<keyword evidence="9" id="KW-0963">Cytoplasm</keyword>
<dbReference type="Pfam" id="PF08450">
    <property type="entry name" value="SGL"/>
    <property type="match status" value="1"/>
</dbReference>
<keyword evidence="12" id="KW-0106">Calcium</keyword>
<evidence type="ECO:0000313" key="17">
    <source>
        <dbReference type="EMBL" id="OXA63830.1"/>
    </source>
</evidence>
<comment type="catalytic activity">
    <reaction evidence="1">
        <text>D-glucono-1,5-lactone + H2O = D-gluconate + H(+)</text>
        <dbReference type="Rhea" id="RHEA:10440"/>
        <dbReference type="ChEBI" id="CHEBI:15377"/>
        <dbReference type="ChEBI" id="CHEBI:15378"/>
        <dbReference type="ChEBI" id="CHEBI:16217"/>
        <dbReference type="ChEBI" id="CHEBI:18391"/>
        <dbReference type="EC" id="3.1.1.17"/>
    </reaction>
</comment>
<evidence type="ECO:0000256" key="15">
    <source>
        <dbReference type="PIRSR" id="PIRSR605511-2"/>
    </source>
</evidence>
<evidence type="ECO:0000256" key="9">
    <source>
        <dbReference type="ARBA" id="ARBA00022490"/>
    </source>
</evidence>
<evidence type="ECO:0000256" key="8">
    <source>
        <dbReference type="ARBA" id="ARBA00016808"/>
    </source>
</evidence>
<feature type="binding site" evidence="15">
    <location>
        <position position="164"/>
    </location>
    <ligand>
        <name>a divalent metal cation</name>
        <dbReference type="ChEBI" id="CHEBI:60240"/>
    </ligand>
</feature>
<feature type="binding site" evidence="15">
    <location>
        <position position="216"/>
    </location>
    <ligand>
        <name>a divalent metal cation</name>
        <dbReference type="ChEBI" id="CHEBI:60240"/>
    </ligand>
</feature>
<keyword evidence="10 15" id="KW-0479">Metal-binding</keyword>
<feature type="active site" description="Proton donor/acceptor" evidence="14">
    <location>
        <position position="216"/>
    </location>
</feature>
<dbReference type="InterPro" id="IPR011042">
    <property type="entry name" value="6-blade_b-propeller_TolB-like"/>
</dbReference>
<dbReference type="GO" id="GO:0005509">
    <property type="term" value="F:calcium ion binding"/>
    <property type="evidence" value="ECO:0007669"/>
    <property type="project" value="InterPro"/>
</dbReference>
<comment type="cofactor">
    <cofactor evidence="2">
        <name>Ca(2+)</name>
        <dbReference type="ChEBI" id="CHEBI:29108"/>
    </cofactor>
</comment>
<dbReference type="FunFam" id="2.120.10.30:FF:000027">
    <property type="entry name" value="Regucalcin homologue"/>
    <property type="match status" value="1"/>
</dbReference>
<accession>A0A226F399</accession>
<evidence type="ECO:0000256" key="10">
    <source>
        <dbReference type="ARBA" id="ARBA00022723"/>
    </source>
</evidence>
<evidence type="ECO:0000256" key="12">
    <source>
        <dbReference type="ARBA" id="ARBA00022837"/>
    </source>
</evidence>
<feature type="binding site" evidence="15">
    <location>
        <position position="113"/>
    </location>
    <ligand>
        <name>substrate</name>
    </ligand>
</feature>
<dbReference type="InterPro" id="IPR005511">
    <property type="entry name" value="SMP-30"/>
</dbReference>
<dbReference type="Gene3D" id="2.120.10.30">
    <property type="entry name" value="TolB, C-terminal domain"/>
    <property type="match status" value="1"/>
</dbReference>
<evidence type="ECO:0000256" key="1">
    <source>
        <dbReference type="ARBA" id="ARBA00001589"/>
    </source>
</evidence>
<evidence type="ECO:0000256" key="11">
    <source>
        <dbReference type="ARBA" id="ARBA00022801"/>
    </source>
</evidence>
<evidence type="ECO:0000256" key="13">
    <source>
        <dbReference type="ARBA" id="ARBA00032464"/>
    </source>
</evidence>
<gene>
    <name evidence="17" type="ORF">Fcan01_01607</name>
</gene>
<dbReference type="InterPro" id="IPR013658">
    <property type="entry name" value="SGL"/>
</dbReference>
<dbReference type="SUPFAM" id="SSF63829">
    <property type="entry name" value="Calcium-dependent phosphotriesterase"/>
    <property type="match status" value="1"/>
</dbReference>
<evidence type="ECO:0000256" key="6">
    <source>
        <dbReference type="ARBA" id="ARBA00008853"/>
    </source>
</evidence>
<reference evidence="17 18" key="1">
    <citation type="submission" date="2015-12" db="EMBL/GenBank/DDBJ databases">
        <title>The genome of Folsomia candida.</title>
        <authorList>
            <person name="Faddeeva A."/>
            <person name="Derks M.F."/>
            <person name="Anvar Y."/>
            <person name="Smit S."/>
            <person name="Van Straalen N."/>
            <person name="Roelofs D."/>
        </authorList>
    </citation>
    <scope>NUCLEOTIDE SEQUENCE [LARGE SCALE GENOMIC DNA]</scope>
    <source>
        <strain evidence="17 18">VU population</strain>
        <tissue evidence="17">Whole body</tissue>
    </source>
</reference>
<evidence type="ECO:0000256" key="5">
    <source>
        <dbReference type="ARBA" id="ARBA00004496"/>
    </source>
</evidence>
<dbReference type="GO" id="GO:0005737">
    <property type="term" value="C:cytoplasm"/>
    <property type="evidence" value="ECO:0007669"/>
    <property type="project" value="UniProtKB-SubCell"/>
</dbReference>
<keyword evidence="11" id="KW-0378">Hydrolase</keyword>
<dbReference type="EMBL" id="LNIX01000001">
    <property type="protein sequence ID" value="OXA63830.1"/>
    <property type="molecule type" value="Genomic_DNA"/>
</dbReference>
<organism evidence="17 18">
    <name type="scientific">Folsomia candida</name>
    <name type="common">Springtail</name>
    <dbReference type="NCBI Taxonomy" id="158441"/>
    <lineage>
        <taxon>Eukaryota</taxon>
        <taxon>Metazoa</taxon>
        <taxon>Ecdysozoa</taxon>
        <taxon>Arthropoda</taxon>
        <taxon>Hexapoda</taxon>
        <taxon>Collembola</taxon>
        <taxon>Entomobryomorpha</taxon>
        <taxon>Isotomoidea</taxon>
        <taxon>Isotomidae</taxon>
        <taxon>Proisotominae</taxon>
        <taxon>Folsomia</taxon>
    </lineage>
</organism>
<comment type="subcellular location">
    <subcellularLocation>
        <location evidence="5">Cytoplasm</location>
    </subcellularLocation>
</comment>
<feature type="domain" description="SMP-30/Gluconolactonase/LRE-like region" evidence="16">
    <location>
        <begin position="18"/>
        <end position="269"/>
    </location>
</feature>
<dbReference type="PRINTS" id="PR01791">
    <property type="entry name" value="REGUCALCIN"/>
</dbReference>
<sequence length="308" mass="33538">MYKNATIKVAPGATKCYLGEGPHWNPVKEEMLYVDIFGKAVLRYIPKTQECYKVVVDAGPVSLVAPITGHPNKYLITIERDVQVMEWDGVSSTPTSLKKLATVDDHCKTNRINDGKCDSRGRLWAGTMGYEPAPGKLDAKKGTLYSFDLDGTVKKHFDQIDIANGLAWTADDKTLYYIDSFSYRVDAFDYDGESATLSNRRTAFDFKANGVEGIPDGMTIDADGNLWIAVIHVDPTAGKKLGQLDFPTKNMTSVAFGGPELGILYATSAEHFLSKEELEAQSGAGALFEVRGLGVKGLGAGMEYKGVV</sequence>
<comment type="similarity">
    <text evidence="6">Belongs to the SMP-30/CGR1 family.</text>
</comment>
<dbReference type="PRINTS" id="PR01790">
    <property type="entry name" value="SMP30FAMILY"/>
</dbReference>
<dbReference type="OrthoDB" id="423498at2759"/>
<name>A0A226F399_FOLCA</name>
<dbReference type="PANTHER" id="PTHR10907">
    <property type="entry name" value="REGUCALCIN"/>
    <property type="match status" value="1"/>
</dbReference>
<dbReference type="PANTHER" id="PTHR10907:SF66">
    <property type="entry name" value="MIP34848P1-RELATED"/>
    <property type="match status" value="1"/>
</dbReference>
<feature type="binding site" evidence="15">
    <location>
        <position position="131"/>
    </location>
    <ligand>
        <name>substrate</name>
    </ligand>
</feature>
<evidence type="ECO:0000313" key="18">
    <source>
        <dbReference type="Proteomes" id="UP000198287"/>
    </source>
</evidence>
<dbReference type="GO" id="GO:0019853">
    <property type="term" value="P:L-ascorbic acid biosynthetic process"/>
    <property type="evidence" value="ECO:0007669"/>
    <property type="project" value="TreeGrafter"/>
</dbReference>
<dbReference type="InterPro" id="IPR008367">
    <property type="entry name" value="Regucalcin"/>
</dbReference>
<dbReference type="GO" id="GO:0030234">
    <property type="term" value="F:enzyme regulator activity"/>
    <property type="evidence" value="ECO:0007669"/>
    <property type="project" value="InterPro"/>
</dbReference>
<feature type="binding site" evidence="15">
    <location>
        <position position="20"/>
    </location>
    <ligand>
        <name>a divalent metal cation</name>
        <dbReference type="ChEBI" id="CHEBI:60240"/>
    </ligand>
</feature>
<evidence type="ECO:0000256" key="4">
    <source>
        <dbReference type="ARBA" id="ARBA00001946"/>
    </source>
</evidence>
<dbReference type="STRING" id="158441.A0A226F399"/>
<evidence type="ECO:0000256" key="7">
    <source>
        <dbReference type="ARBA" id="ARBA00013227"/>
    </source>
</evidence>
<dbReference type="GO" id="GO:0004341">
    <property type="term" value="F:gluconolactonase activity"/>
    <property type="evidence" value="ECO:0007669"/>
    <property type="project" value="UniProtKB-EC"/>
</dbReference>
<keyword evidence="18" id="KW-1185">Reference proteome</keyword>
<keyword evidence="15" id="KW-0862">Zinc</keyword>
<comment type="cofactor">
    <cofactor evidence="15">
        <name>Zn(2+)</name>
        <dbReference type="ChEBI" id="CHEBI:29105"/>
    </cofactor>
    <text evidence="15">Binds 1 divalent metal cation per subunit.</text>
</comment>
<comment type="cofactor">
    <cofactor evidence="3">
        <name>Mn(2+)</name>
        <dbReference type="ChEBI" id="CHEBI:29035"/>
    </cofactor>
</comment>
<comment type="caution">
    <text evidence="17">The sequence shown here is derived from an EMBL/GenBank/DDBJ whole genome shotgun (WGS) entry which is preliminary data.</text>
</comment>
<comment type="cofactor">
    <cofactor evidence="4">
        <name>Mg(2+)</name>
        <dbReference type="ChEBI" id="CHEBI:18420"/>
    </cofactor>
</comment>
<dbReference type="OMA" id="KKPAMCA"/>
<evidence type="ECO:0000259" key="16">
    <source>
        <dbReference type="Pfam" id="PF08450"/>
    </source>
</evidence>
<dbReference type="AlphaFoldDB" id="A0A226F399"/>
<feature type="binding site" evidence="15">
    <location>
        <position position="111"/>
    </location>
    <ligand>
        <name>substrate</name>
    </ligand>
</feature>
<protein>
    <recommendedName>
        <fullName evidence="8">Regucalcin</fullName>
        <ecNumber evidence="7">3.1.1.17</ecNumber>
    </recommendedName>
    <alternativeName>
        <fullName evidence="13">Gluconolactonase</fullName>
    </alternativeName>
</protein>